<proteinExistence type="inferred from homology"/>
<keyword evidence="5 7" id="KW-1133">Transmembrane helix</keyword>
<dbReference type="AlphaFoldDB" id="A0A7C8FXT7"/>
<keyword evidence="10" id="KW-1185">Reference proteome</keyword>
<dbReference type="OrthoDB" id="9813426at2"/>
<dbReference type="PANTHER" id="PTHR30353:SF0">
    <property type="entry name" value="TRANSMEMBRANE PROTEIN"/>
    <property type="match status" value="1"/>
</dbReference>
<feature type="domain" description="VTT" evidence="8">
    <location>
        <begin position="38"/>
        <end position="166"/>
    </location>
</feature>
<name>A0A7C8FXT7_9MICO</name>
<dbReference type="PANTHER" id="PTHR30353">
    <property type="entry name" value="INNER MEMBRANE PROTEIN DEDA-RELATED"/>
    <property type="match status" value="1"/>
</dbReference>
<dbReference type="RefSeq" id="WP_158036431.1">
    <property type="nucleotide sequence ID" value="NZ_BAAAZV010000020.1"/>
</dbReference>
<feature type="transmembrane region" description="Helical" evidence="7">
    <location>
        <begin position="151"/>
        <end position="173"/>
    </location>
</feature>
<dbReference type="Proteomes" id="UP000481339">
    <property type="component" value="Unassembled WGS sequence"/>
</dbReference>
<dbReference type="EMBL" id="WBKA01000004">
    <property type="protein sequence ID" value="KAB1631962.1"/>
    <property type="molecule type" value="Genomic_DNA"/>
</dbReference>
<feature type="transmembrane region" description="Helical" evidence="7">
    <location>
        <begin position="59"/>
        <end position="79"/>
    </location>
</feature>
<evidence type="ECO:0000313" key="10">
    <source>
        <dbReference type="Proteomes" id="UP000481339"/>
    </source>
</evidence>
<feature type="transmembrane region" description="Helical" evidence="7">
    <location>
        <begin position="15"/>
        <end position="38"/>
    </location>
</feature>
<feature type="transmembrane region" description="Helical" evidence="7">
    <location>
        <begin position="185"/>
        <end position="204"/>
    </location>
</feature>
<evidence type="ECO:0000313" key="9">
    <source>
        <dbReference type="EMBL" id="KAB1631962.1"/>
    </source>
</evidence>
<organism evidence="9 10">
    <name type="scientific">Pseudoclavibacter caeni</name>
    <dbReference type="NCBI Taxonomy" id="908846"/>
    <lineage>
        <taxon>Bacteria</taxon>
        <taxon>Bacillati</taxon>
        <taxon>Actinomycetota</taxon>
        <taxon>Actinomycetes</taxon>
        <taxon>Micrococcales</taxon>
        <taxon>Microbacteriaceae</taxon>
        <taxon>Pseudoclavibacter</taxon>
    </lineage>
</organism>
<evidence type="ECO:0000256" key="3">
    <source>
        <dbReference type="ARBA" id="ARBA00022475"/>
    </source>
</evidence>
<evidence type="ECO:0000256" key="4">
    <source>
        <dbReference type="ARBA" id="ARBA00022692"/>
    </source>
</evidence>
<accession>A0A7C8FXT7</accession>
<dbReference type="GO" id="GO:0005886">
    <property type="term" value="C:plasma membrane"/>
    <property type="evidence" value="ECO:0007669"/>
    <property type="project" value="UniProtKB-SubCell"/>
</dbReference>
<feature type="transmembrane region" description="Helical" evidence="7">
    <location>
        <begin position="123"/>
        <end position="144"/>
    </location>
</feature>
<dbReference type="InterPro" id="IPR032816">
    <property type="entry name" value="VTT_dom"/>
</dbReference>
<keyword evidence="6 7" id="KW-0472">Membrane</keyword>
<evidence type="ECO:0000259" key="8">
    <source>
        <dbReference type="Pfam" id="PF09335"/>
    </source>
</evidence>
<keyword evidence="4 7" id="KW-0812">Transmembrane</keyword>
<comment type="subcellular location">
    <subcellularLocation>
        <location evidence="1 7">Cell membrane</location>
        <topology evidence="1 7">Multi-pass membrane protein</topology>
    </subcellularLocation>
</comment>
<evidence type="ECO:0000256" key="5">
    <source>
        <dbReference type="ARBA" id="ARBA00022989"/>
    </source>
</evidence>
<evidence type="ECO:0000256" key="7">
    <source>
        <dbReference type="RuleBase" id="RU367016"/>
    </source>
</evidence>
<reference evidence="9 10" key="1">
    <citation type="submission" date="2019-09" db="EMBL/GenBank/DDBJ databases">
        <title>Phylogeny of genus Pseudoclavibacter and closely related genus.</title>
        <authorList>
            <person name="Li Y."/>
        </authorList>
    </citation>
    <scope>NUCLEOTIDE SEQUENCE [LARGE SCALE GENOMIC DNA]</scope>
    <source>
        <strain evidence="9 10">JCM 16921</strain>
    </source>
</reference>
<gene>
    <name evidence="9" type="ORF">F8O02_06480</name>
</gene>
<comment type="similarity">
    <text evidence="2 7">Belongs to the DedA family.</text>
</comment>
<evidence type="ECO:0000256" key="6">
    <source>
        <dbReference type="ARBA" id="ARBA00023136"/>
    </source>
</evidence>
<evidence type="ECO:0000256" key="1">
    <source>
        <dbReference type="ARBA" id="ARBA00004651"/>
    </source>
</evidence>
<dbReference type="InterPro" id="IPR032818">
    <property type="entry name" value="DedA-like"/>
</dbReference>
<comment type="caution">
    <text evidence="9">The sequence shown here is derived from an EMBL/GenBank/DDBJ whole genome shotgun (WGS) entry which is preliminary data.</text>
</comment>
<protein>
    <submittedName>
        <fullName evidence="9">DedA family protein</fullName>
    </submittedName>
</protein>
<evidence type="ECO:0000256" key="2">
    <source>
        <dbReference type="ARBA" id="ARBA00010792"/>
    </source>
</evidence>
<sequence length="214" mass="23050">MLSWLDPNTILAATGPWALVVVALIVFAETGLLIGFFLPGDSLVFLLGMLTGVAQAENASLAELPLWLVLVVIPVVAFIGDQTGYTLGRASLRSRRVSGFMHRGNVQRIERASIFFGRYGGPAIVLARFIPIIRTFVPFAAGLAGYGRPRFAFWNAAGAALWGVGLPLAGHWLGSIPWIADHVDLILIGIIVVSLLPLGIKLLTSRLRRDRAEA</sequence>
<dbReference type="Pfam" id="PF09335">
    <property type="entry name" value="VTT_dom"/>
    <property type="match status" value="1"/>
</dbReference>
<keyword evidence="3 7" id="KW-1003">Cell membrane</keyword>